<protein>
    <submittedName>
        <fullName evidence="2">Uncharacterized protein</fullName>
    </submittedName>
</protein>
<dbReference type="RefSeq" id="WP_136773568.1">
    <property type="nucleotide sequence ID" value="NZ_CP156074.1"/>
</dbReference>
<gene>
    <name evidence="2" type="ORF">FAZ21_11370</name>
</gene>
<dbReference type="AlphaFoldDB" id="A0A4U0PY74"/>
<proteinExistence type="predicted"/>
<dbReference type="EMBL" id="SUMF01000011">
    <property type="protein sequence ID" value="TJZ73210.1"/>
    <property type="molecule type" value="Genomic_DNA"/>
</dbReference>
<feature type="region of interest" description="Disordered" evidence="1">
    <location>
        <begin position="1"/>
        <end position="24"/>
    </location>
</feature>
<feature type="region of interest" description="Disordered" evidence="1">
    <location>
        <begin position="52"/>
        <end position="88"/>
    </location>
</feature>
<name>A0A4U0PY74_9NEIS</name>
<evidence type="ECO:0000313" key="2">
    <source>
        <dbReference type="EMBL" id="TJZ73210.1"/>
    </source>
</evidence>
<dbReference type="Proteomes" id="UP000310016">
    <property type="component" value="Unassembled WGS sequence"/>
</dbReference>
<evidence type="ECO:0000256" key="1">
    <source>
        <dbReference type="SAM" id="MobiDB-lite"/>
    </source>
</evidence>
<comment type="caution">
    <text evidence="2">The sequence shown here is derived from an EMBL/GenBank/DDBJ whole genome shotgun (WGS) entry which is preliminary data.</text>
</comment>
<organism evidence="2 3">
    <name type="scientific">Chitiniphilus eburneus</name>
    <dbReference type="NCBI Taxonomy" id="2571148"/>
    <lineage>
        <taxon>Bacteria</taxon>
        <taxon>Pseudomonadati</taxon>
        <taxon>Pseudomonadota</taxon>
        <taxon>Betaproteobacteria</taxon>
        <taxon>Neisseriales</taxon>
        <taxon>Chitinibacteraceae</taxon>
        <taxon>Chitiniphilus</taxon>
    </lineage>
</organism>
<reference evidence="2 3" key="1">
    <citation type="submission" date="2019-04" db="EMBL/GenBank/DDBJ databases">
        <title>Chitiniphilus eburnea sp. nov., a novel chitinolytic bacterium isolated from aquaculture sludge.</title>
        <authorList>
            <person name="Sheng M."/>
        </authorList>
    </citation>
    <scope>NUCLEOTIDE SEQUENCE [LARGE SCALE GENOMIC DNA]</scope>
    <source>
        <strain evidence="2 3">HX-2-15</strain>
    </source>
</reference>
<feature type="compositionally biased region" description="Pro residues" evidence="1">
    <location>
        <begin position="75"/>
        <end position="87"/>
    </location>
</feature>
<keyword evidence="3" id="KW-1185">Reference proteome</keyword>
<accession>A0A4U0PY74</accession>
<sequence length="104" mass="11390">MNLPDRHTRRTACDTDIATAPASRHRPDFRCGTLPGEAWLRDPDVVLRSAMAKQGTGDSMTSLGAHKSPRVPDGGTPPPPTPMPMPMPYLHLKNNMLFFTNPQA</sequence>
<evidence type="ECO:0000313" key="3">
    <source>
        <dbReference type="Proteomes" id="UP000310016"/>
    </source>
</evidence>